<feature type="transmembrane region" description="Helical" evidence="1">
    <location>
        <begin position="38"/>
        <end position="64"/>
    </location>
</feature>
<name>D8LZV2_BLAHO</name>
<dbReference type="AlphaFoldDB" id="D8LZV2"/>
<keyword evidence="1" id="KW-0812">Transmembrane</keyword>
<reference evidence="2" key="1">
    <citation type="submission" date="2010-02" db="EMBL/GenBank/DDBJ databases">
        <title>Sequencing and annotation of the Blastocystis hominis genome.</title>
        <authorList>
            <person name="Wincker P."/>
        </authorList>
    </citation>
    <scope>NUCLEOTIDE SEQUENCE</scope>
    <source>
        <strain evidence="2">Singapore isolate B</strain>
    </source>
</reference>
<dbReference type="EMBL" id="FN668641">
    <property type="protein sequence ID" value="CBK21341.2"/>
    <property type="molecule type" value="Genomic_DNA"/>
</dbReference>
<dbReference type="InParanoid" id="D8LZV2"/>
<dbReference type="RefSeq" id="XP_012895389.1">
    <property type="nucleotide sequence ID" value="XM_013039935.1"/>
</dbReference>
<proteinExistence type="predicted"/>
<protein>
    <submittedName>
        <fullName evidence="2">Uncharacterized protein</fullName>
    </submittedName>
</protein>
<keyword evidence="1" id="KW-1133">Transmembrane helix</keyword>
<accession>D8LZV2</accession>
<dbReference type="OrthoDB" id="10593063at2759"/>
<evidence type="ECO:0000256" key="1">
    <source>
        <dbReference type="SAM" id="Phobius"/>
    </source>
</evidence>
<evidence type="ECO:0000313" key="3">
    <source>
        <dbReference type="Proteomes" id="UP000008312"/>
    </source>
</evidence>
<evidence type="ECO:0000313" key="2">
    <source>
        <dbReference type="EMBL" id="CBK21341.2"/>
    </source>
</evidence>
<keyword evidence="1" id="KW-0472">Membrane</keyword>
<keyword evidence="3" id="KW-1185">Reference proteome</keyword>
<gene>
    <name evidence="2" type="ORF">GSBLH_T00006285001</name>
</gene>
<organism evidence="2">
    <name type="scientific">Blastocystis hominis</name>
    <dbReference type="NCBI Taxonomy" id="12968"/>
    <lineage>
        <taxon>Eukaryota</taxon>
        <taxon>Sar</taxon>
        <taxon>Stramenopiles</taxon>
        <taxon>Bigyra</taxon>
        <taxon>Opalozoa</taxon>
        <taxon>Opalinata</taxon>
        <taxon>Blastocystidae</taxon>
        <taxon>Blastocystis</taxon>
    </lineage>
</organism>
<dbReference type="Proteomes" id="UP000008312">
    <property type="component" value="Unassembled WGS sequence"/>
</dbReference>
<dbReference type="GeneID" id="24922410"/>
<sequence length="270" mass="30238">MSSNSNCRAQLRICELKSGLGTMISACTEKGSTKTDCSVLLCGVLQFFLGYLIVGWIWSIIWGVKIYSKSQIKVRIVHTNSDDATNQALQILISFLRMQATESDNTGTGKIQYLQANQGFIRCRHKIFGKRDIIFFFSDSPMFEGKLKLGTLVKFNVVENGHRENCKGGQVTHWAVITSICEGIERDANTSQGSCKTSSDLSDSSSLYSMGSLEESYGYDANRTNFKKCELPERDILHDLMQSVYLSLYHVVLDSSIRQNTIEGKSCWDV</sequence>